<dbReference type="PANTHER" id="PTHR10649">
    <property type="entry name" value="ARYL HYDROCARBON RECEPTOR"/>
    <property type="match status" value="1"/>
</dbReference>
<dbReference type="InterPro" id="IPR011598">
    <property type="entry name" value="bHLH_dom"/>
</dbReference>
<organism evidence="18 19">
    <name type="scientific">Latimeria chalumnae</name>
    <name type="common">Coelacanth</name>
    <dbReference type="NCBI Taxonomy" id="7897"/>
    <lineage>
        <taxon>Eukaryota</taxon>
        <taxon>Metazoa</taxon>
        <taxon>Chordata</taxon>
        <taxon>Craniata</taxon>
        <taxon>Vertebrata</taxon>
        <taxon>Euteleostomi</taxon>
        <taxon>Coelacanthiformes</taxon>
        <taxon>Coelacanthidae</taxon>
        <taxon>Latimeria</taxon>
    </lineage>
</organism>
<evidence type="ECO:0000256" key="11">
    <source>
        <dbReference type="ARBA" id="ARBA00023159"/>
    </source>
</evidence>
<dbReference type="AlphaFoldDB" id="H3A0F7"/>
<dbReference type="FunCoup" id="H3A0F7">
    <property type="interactions" value="455"/>
</dbReference>
<dbReference type="GO" id="GO:0048511">
    <property type="term" value="P:rhythmic process"/>
    <property type="evidence" value="ECO:0007669"/>
    <property type="project" value="UniProtKB-KW"/>
</dbReference>
<dbReference type="Pfam" id="PF08447">
    <property type="entry name" value="PAS_3"/>
    <property type="match status" value="1"/>
</dbReference>
<dbReference type="InterPro" id="IPR013767">
    <property type="entry name" value="PAS_fold"/>
</dbReference>
<dbReference type="KEGG" id="lcm:102354023"/>
<evidence type="ECO:0000256" key="8">
    <source>
        <dbReference type="ARBA" id="ARBA00023015"/>
    </source>
</evidence>
<dbReference type="GO" id="GO:0000976">
    <property type="term" value="F:transcription cis-regulatory region binding"/>
    <property type="evidence" value="ECO:0007669"/>
    <property type="project" value="TreeGrafter"/>
</dbReference>
<dbReference type="Gene3D" id="3.30.450.20">
    <property type="entry name" value="PAS domain"/>
    <property type="match status" value="2"/>
</dbReference>
<dbReference type="InterPro" id="IPR000014">
    <property type="entry name" value="PAS"/>
</dbReference>
<evidence type="ECO:0000256" key="5">
    <source>
        <dbReference type="ARBA" id="ARBA00022491"/>
    </source>
</evidence>
<dbReference type="InterPro" id="IPR036638">
    <property type="entry name" value="HLH_DNA-bd_sf"/>
</dbReference>
<dbReference type="FunFam" id="3.30.450.20:FF:000019">
    <property type="entry name" value="Aryl hydrocarbon receptor 1"/>
    <property type="match status" value="1"/>
</dbReference>
<keyword evidence="9" id="KW-0090">Biological rhythms</keyword>
<dbReference type="SUPFAM" id="SSF55785">
    <property type="entry name" value="PYP-like sensor domain (PAS domain)"/>
    <property type="match status" value="2"/>
</dbReference>
<dbReference type="GO" id="GO:0004879">
    <property type="term" value="F:nuclear receptor activity"/>
    <property type="evidence" value="ECO:0007669"/>
    <property type="project" value="TreeGrafter"/>
</dbReference>
<keyword evidence="14" id="KW-0175">Coiled coil</keyword>
<name>H3A0F7_LATCH</name>
<feature type="coiled-coil region" evidence="14">
    <location>
        <begin position="610"/>
        <end position="655"/>
    </location>
</feature>
<dbReference type="Pfam" id="PF00010">
    <property type="entry name" value="HLH"/>
    <property type="match status" value="1"/>
</dbReference>
<dbReference type="GO" id="GO:0046983">
    <property type="term" value="F:protein dimerization activity"/>
    <property type="evidence" value="ECO:0007669"/>
    <property type="project" value="InterPro"/>
</dbReference>
<dbReference type="SMART" id="SM00091">
    <property type="entry name" value="PAS"/>
    <property type="match status" value="2"/>
</dbReference>
<keyword evidence="5" id="KW-0678">Repressor</keyword>
<evidence type="ECO:0000256" key="4">
    <source>
        <dbReference type="ARBA" id="ARBA00022490"/>
    </source>
</evidence>
<dbReference type="InterPro" id="IPR013655">
    <property type="entry name" value="PAS_fold_3"/>
</dbReference>
<dbReference type="InterPro" id="IPR001610">
    <property type="entry name" value="PAC"/>
</dbReference>
<evidence type="ECO:0000256" key="6">
    <source>
        <dbReference type="ARBA" id="ARBA00022737"/>
    </source>
</evidence>
<comment type="subcellular location">
    <subcellularLocation>
        <location evidence="2">Cytoplasm</location>
    </subcellularLocation>
    <subcellularLocation>
        <location evidence="1">Nucleus</location>
    </subcellularLocation>
</comment>
<dbReference type="EMBL" id="AFYH01206289">
    <property type="status" value="NOT_ANNOTATED_CDS"/>
    <property type="molecule type" value="Genomic_DNA"/>
</dbReference>
<dbReference type="InParanoid" id="H3A0F7"/>
<protein>
    <recommendedName>
        <fullName evidence="3">Aryl hydrocarbon receptor</fullName>
    </recommendedName>
</protein>
<dbReference type="Proteomes" id="UP000008672">
    <property type="component" value="Unassembled WGS sequence"/>
</dbReference>
<dbReference type="eggNOG" id="KOG3560">
    <property type="taxonomic scope" value="Eukaryota"/>
</dbReference>
<dbReference type="OMA" id="GCDAKGQ"/>
<dbReference type="InterPro" id="IPR035965">
    <property type="entry name" value="PAS-like_dom_sf"/>
</dbReference>
<dbReference type="SUPFAM" id="SSF47459">
    <property type="entry name" value="HLH, helix-loop-helix DNA-binding domain"/>
    <property type="match status" value="1"/>
</dbReference>
<dbReference type="EMBL" id="AFYH01206282">
    <property type="status" value="NOT_ANNOTATED_CDS"/>
    <property type="molecule type" value="Genomic_DNA"/>
</dbReference>
<dbReference type="OrthoDB" id="6099906at2759"/>
<proteinExistence type="predicted"/>
<evidence type="ECO:0000259" key="17">
    <source>
        <dbReference type="PROSITE" id="PS50888"/>
    </source>
</evidence>
<accession>H3A0F7</accession>
<dbReference type="EMBL" id="AFYH01206286">
    <property type="status" value="NOT_ANNOTATED_CDS"/>
    <property type="molecule type" value="Genomic_DNA"/>
</dbReference>
<reference evidence="18" key="3">
    <citation type="submission" date="2025-09" db="UniProtKB">
        <authorList>
            <consortium name="Ensembl"/>
        </authorList>
    </citation>
    <scope>IDENTIFICATION</scope>
</reference>
<dbReference type="EMBL" id="AFYH01206280">
    <property type="status" value="NOT_ANNOTATED_CDS"/>
    <property type="molecule type" value="Genomic_DNA"/>
</dbReference>
<keyword evidence="12" id="KW-0804">Transcription</keyword>
<reference evidence="19" key="1">
    <citation type="submission" date="2011-08" db="EMBL/GenBank/DDBJ databases">
        <title>The draft genome of Latimeria chalumnae.</title>
        <authorList>
            <person name="Di Palma F."/>
            <person name="Alfoldi J."/>
            <person name="Johnson J."/>
            <person name="Berlin A."/>
            <person name="Gnerre S."/>
            <person name="Jaffe D."/>
            <person name="MacCallum I."/>
            <person name="Young S."/>
            <person name="Walker B.J."/>
            <person name="Lander E."/>
            <person name="Lindblad-Toh K."/>
        </authorList>
    </citation>
    <scope>NUCLEOTIDE SEQUENCE [LARGE SCALE GENOMIC DNA]</scope>
    <source>
        <strain evidence="19">Wild caught</strain>
    </source>
</reference>
<keyword evidence="7" id="KW-0013">ADP-ribosylation</keyword>
<dbReference type="GO" id="GO:0006805">
    <property type="term" value="P:xenobiotic metabolic process"/>
    <property type="evidence" value="ECO:0007669"/>
    <property type="project" value="InterPro"/>
</dbReference>
<dbReference type="FunFam" id="4.10.280.10:FF:000041">
    <property type="entry name" value="aryl hydrocarbon receptor repressor"/>
    <property type="match status" value="1"/>
</dbReference>
<dbReference type="GO" id="GO:0005634">
    <property type="term" value="C:nucleus"/>
    <property type="evidence" value="ECO:0007669"/>
    <property type="project" value="UniProtKB-SubCell"/>
</dbReference>
<dbReference type="EMBL" id="AFYH01206285">
    <property type="status" value="NOT_ANNOTATED_CDS"/>
    <property type="molecule type" value="Genomic_DNA"/>
</dbReference>
<reference evidence="18" key="2">
    <citation type="submission" date="2025-08" db="UniProtKB">
        <authorList>
            <consortium name="Ensembl"/>
        </authorList>
    </citation>
    <scope>IDENTIFICATION</scope>
</reference>
<dbReference type="GO" id="GO:1904613">
    <property type="term" value="P:cellular response to 2,3,7,8-tetrachlorodibenzodioxine"/>
    <property type="evidence" value="ECO:0007669"/>
    <property type="project" value="UniProtKB-ARBA"/>
</dbReference>
<evidence type="ECO:0000256" key="15">
    <source>
        <dbReference type="SAM" id="MobiDB-lite"/>
    </source>
</evidence>
<gene>
    <name evidence="18" type="primary">AHR</name>
</gene>
<dbReference type="InterPro" id="IPR039091">
    <property type="entry name" value="AHR/AHRR"/>
</dbReference>
<dbReference type="EMBL" id="AFYH01206288">
    <property type="status" value="NOT_ANNOTATED_CDS"/>
    <property type="molecule type" value="Genomic_DNA"/>
</dbReference>
<dbReference type="SMART" id="SM00086">
    <property type="entry name" value="PAC"/>
    <property type="match status" value="1"/>
</dbReference>
<feature type="domain" description="BHLH" evidence="17">
    <location>
        <begin position="24"/>
        <end position="77"/>
    </location>
</feature>
<dbReference type="PROSITE" id="PS50888">
    <property type="entry name" value="BHLH"/>
    <property type="match status" value="1"/>
</dbReference>
<dbReference type="GO" id="GO:0034751">
    <property type="term" value="C:aryl hydrocarbon receptor complex"/>
    <property type="evidence" value="ECO:0007669"/>
    <property type="project" value="TreeGrafter"/>
</dbReference>
<keyword evidence="11" id="KW-0010">Activator</keyword>
<evidence type="ECO:0000256" key="1">
    <source>
        <dbReference type="ARBA" id="ARBA00004123"/>
    </source>
</evidence>
<dbReference type="EMBL" id="AFYH01206284">
    <property type="status" value="NOT_ANNOTATED_CDS"/>
    <property type="molecule type" value="Genomic_DNA"/>
</dbReference>
<dbReference type="CDD" id="cd00130">
    <property type="entry name" value="PAS"/>
    <property type="match status" value="2"/>
</dbReference>
<dbReference type="Bgee" id="ENSLACG00000002803">
    <property type="expression patterns" value="Expressed in chordate pharynx and 6 other cell types or tissues"/>
</dbReference>
<evidence type="ECO:0000256" key="12">
    <source>
        <dbReference type="ARBA" id="ARBA00023163"/>
    </source>
</evidence>
<dbReference type="PANTHER" id="PTHR10649:SF9">
    <property type="entry name" value="ARYL HYDROCARBON RECEPTOR"/>
    <property type="match status" value="1"/>
</dbReference>
<evidence type="ECO:0000313" key="18">
    <source>
        <dbReference type="Ensembl" id="ENSLACP00000003128.1"/>
    </source>
</evidence>
<dbReference type="SMART" id="SM00353">
    <property type="entry name" value="HLH"/>
    <property type="match status" value="1"/>
</dbReference>
<evidence type="ECO:0000256" key="14">
    <source>
        <dbReference type="SAM" id="Coils"/>
    </source>
</evidence>
<feature type="region of interest" description="Disordered" evidence="15">
    <location>
        <begin position="1"/>
        <end position="36"/>
    </location>
</feature>
<dbReference type="GeneTree" id="ENSGT00940000154486"/>
<evidence type="ECO:0000256" key="13">
    <source>
        <dbReference type="ARBA" id="ARBA00023242"/>
    </source>
</evidence>
<dbReference type="HOGENOM" id="CLU_010044_1_1_1"/>
<keyword evidence="10" id="KW-0238">DNA-binding</keyword>
<evidence type="ECO:0000256" key="3">
    <source>
        <dbReference type="ARBA" id="ARBA00015909"/>
    </source>
</evidence>
<keyword evidence="4" id="KW-0963">Cytoplasm</keyword>
<dbReference type="STRING" id="7897.ENSLACP00000003128"/>
<dbReference type="CDD" id="cd11436">
    <property type="entry name" value="bHLH-PAS_AhR"/>
    <property type="match status" value="1"/>
</dbReference>
<sequence length="868" mass="97502">MNSGSVYASRKRRKPVLKTVKPLPPEGIKSNPSKRHRDRLNTELDSLASLLPFPQDVISKLDKLSVLRLSVSYLRAKSFFTAAVKSSSCKKPDGNGIPDNCIASQPGEDLLEGELLLQALNGFVLVVTAEGFVFYASSTIQDYLGFHQSDVIHQSVFDLIHTEDRTEFQRQLHWALNPAQSTDTGEKIQGDIGLPLPVTYYTPEQLPPENTTFLERNFVCRLRCLLDNSSGFLAMNFQGRLKFLHGQNRKGKDGSIIPPQLALFTVATPLQPPSILEIRTKNLIFRTRHKLDFTPIGCDTKGKIVLGYTEAELCMRGTGYQFIHAADMMYCAENHVRMIKTGESGMTVFRLLTKGNQWTWVQANARLVYKNGRPDSIIATQRPLTEEEGTEHLQKRNMQLPFNFATGEAVLYEASFMLPALMDPLQPKVSGATGKGASATLQEKETIDPNSLLGAMLKQDESVYFCAPASSRFSFDRSLLNDLADLPSIDWQDNILPVSDNNIMKQEQTPCTQGTTSVAVDGATELTNNKENELYNIMKSFGIGLEDLELIQQDEEFFRAELDCMEDIGDIDVADEILTYVQEALRKRPDCMFSGGSQQKPLAQSSSCMVQQQQQQNLQQQQQMQLQQQQNKLQLQQQQLQLEQQQQLCQKMKHMQVNGMFTNWNAINGVLPTYQQPQLQQQSQQYWFLGLENNTQDYQYKTELNPAPSACRQEFMPYQQGIPGEAQPSNMSHLDFPIDNLEMAGFTPSSSLEQYLDYQQGPERSCGMNPQSTMVTQQTCYTGAVSMYQCLPEAQPAALSQAQYNPVISGQQQFLDRPFQNGFNGANIPEAYPGPFNTMDCTQPATQPLHNNPIEPRPYSDLSSSGFM</sequence>
<dbReference type="InterPro" id="IPR033348">
    <property type="entry name" value="AHR_bHLH"/>
</dbReference>
<keyword evidence="13" id="KW-0539">Nucleus</keyword>
<dbReference type="EMBL" id="AFYH01206281">
    <property type="status" value="NOT_ANNOTATED_CDS"/>
    <property type="molecule type" value="Genomic_DNA"/>
</dbReference>
<keyword evidence="6" id="KW-0677">Repeat</keyword>
<dbReference type="Pfam" id="PF00989">
    <property type="entry name" value="PAS"/>
    <property type="match status" value="1"/>
</dbReference>
<dbReference type="EMBL" id="AFYH01206287">
    <property type="status" value="NOT_ANNOTATED_CDS"/>
    <property type="molecule type" value="Genomic_DNA"/>
</dbReference>
<keyword evidence="19" id="KW-1185">Reference proteome</keyword>
<dbReference type="FunFam" id="3.30.450.20:FF:000035">
    <property type="entry name" value="Aryl hydrocarbon receptor"/>
    <property type="match status" value="1"/>
</dbReference>
<evidence type="ECO:0000256" key="2">
    <source>
        <dbReference type="ARBA" id="ARBA00004496"/>
    </source>
</evidence>
<evidence type="ECO:0000259" key="16">
    <source>
        <dbReference type="PROSITE" id="PS50112"/>
    </source>
</evidence>
<dbReference type="GO" id="GO:0005737">
    <property type="term" value="C:cytoplasm"/>
    <property type="evidence" value="ECO:0007669"/>
    <property type="project" value="UniProtKB-SubCell"/>
</dbReference>
<keyword evidence="8" id="KW-0805">Transcription regulation</keyword>
<dbReference type="PROSITE" id="PS50112">
    <property type="entry name" value="PAS"/>
    <property type="match status" value="1"/>
</dbReference>
<feature type="domain" description="PAS" evidence="16">
    <location>
        <begin position="116"/>
        <end position="179"/>
    </location>
</feature>
<evidence type="ECO:0000313" key="19">
    <source>
        <dbReference type="Proteomes" id="UP000008672"/>
    </source>
</evidence>
<feature type="compositionally biased region" description="Polar residues" evidence="15">
    <location>
        <begin position="839"/>
        <end position="850"/>
    </location>
</feature>
<evidence type="ECO:0000256" key="7">
    <source>
        <dbReference type="ARBA" id="ARBA00022765"/>
    </source>
</evidence>
<dbReference type="GeneID" id="102354023"/>
<evidence type="ECO:0000256" key="9">
    <source>
        <dbReference type="ARBA" id="ARBA00023108"/>
    </source>
</evidence>
<feature type="region of interest" description="Disordered" evidence="15">
    <location>
        <begin position="834"/>
        <end position="868"/>
    </location>
</feature>
<evidence type="ECO:0000256" key="10">
    <source>
        <dbReference type="ARBA" id="ARBA00023125"/>
    </source>
</evidence>
<dbReference type="EMBL" id="AFYH01206283">
    <property type="status" value="NOT_ANNOTATED_CDS"/>
    <property type="molecule type" value="Genomic_DNA"/>
</dbReference>
<dbReference type="Ensembl" id="ENSLACT00000003158.1">
    <property type="protein sequence ID" value="ENSLACP00000003128.1"/>
    <property type="gene ID" value="ENSLACG00000002803.1"/>
</dbReference>
<dbReference type="Gene3D" id="4.10.280.10">
    <property type="entry name" value="Helix-loop-helix DNA-binding domain"/>
    <property type="match status" value="1"/>
</dbReference>